<evidence type="ECO:0000256" key="1">
    <source>
        <dbReference type="SAM" id="MobiDB-lite"/>
    </source>
</evidence>
<dbReference type="AlphaFoldDB" id="A0A1H7S622"/>
<feature type="transmembrane region" description="Helical" evidence="2">
    <location>
        <begin position="318"/>
        <end position="334"/>
    </location>
</feature>
<dbReference type="STRING" id="1855283.SAMN05216382_2459"/>
<gene>
    <name evidence="4" type="ORF">SAMN05216382_2459</name>
</gene>
<keyword evidence="2" id="KW-1133">Transmembrane helix</keyword>
<dbReference type="PANTHER" id="PTHR22911:SF76">
    <property type="entry name" value="EAMA DOMAIN-CONTAINING PROTEIN"/>
    <property type="match status" value="1"/>
</dbReference>
<dbReference type="Proteomes" id="UP000199214">
    <property type="component" value="Unassembled WGS sequence"/>
</dbReference>
<feature type="domain" description="EamA" evidence="3">
    <location>
        <begin position="204"/>
        <end position="334"/>
    </location>
</feature>
<feature type="transmembrane region" description="Helical" evidence="2">
    <location>
        <begin position="120"/>
        <end position="140"/>
    </location>
</feature>
<feature type="transmembrane region" description="Helical" evidence="2">
    <location>
        <begin position="56"/>
        <end position="77"/>
    </location>
</feature>
<evidence type="ECO:0000259" key="3">
    <source>
        <dbReference type="Pfam" id="PF00892"/>
    </source>
</evidence>
<accession>A0A1H7S622</accession>
<dbReference type="RefSeq" id="WP_245708466.1">
    <property type="nucleotide sequence ID" value="NZ_FNZZ01000004.1"/>
</dbReference>
<dbReference type="GO" id="GO:0016020">
    <property type="term" value="C:membrane"/>
    <property type="evidence" value="ECO:0007669"/>
    <property type="project" value="InterPro"/>
</dbReference>
<feature type="transmembrane region" description="Helical" evidence="2">
    <location>
        <begin position="179"/>
        <end position="197"/>
    </location>
</feature>
<protein>
    <submittedName>
        <fullName evidence="4">Threonine/homoserine efflux transporter RhtA</fullName>
    </submittedName>
</protein>
<feature type="transmembrane region" description="Helical" evidence="2">
    <location>
        <begin position="203"/>
        <end position="222"/>
    </location>
</feature>
<evidence type="ECO:0000313" key="5">
    <source>
        <dbReference type="Proteomes" id="UP000199214"/>
    </source>
</evidence>
<dbReference type="InterPro" id="IPR000620">
    <property type="entry name" value="EamA_dom"/>
</dbReference>
<feature type="region of interest" description="Disordered" evidence="1">
    <location>
        <begin position="1"/>
        <end position="21"/>
    </location>
</feature>
<keyword evidence="2" id="KW-0812">Transmembrane</keyword>
<name>A0A1H7S622_9SPHN</name>
<dbReference type="InterPro" id="IPR037185">
    <property type="entry name" value="EmrE-like"/>
</dbReference>
<evidence type="ECO:0000313" key="4">
    <source>
        <dbReference type="EMBL" id="SEL67995.1"/>
    </source>
</evidence>
<proteinExistence type="predicted"/>
<sequence>MHQSAHPRNASPPPSALDRGEVPHAVTDARDDAVPIPIPGPMPLGNGKSGHAGEGAAALPLLAVVVANVALAFGPWFVRLADTGPVAAAFWRMALALPLIIVLALLSGTRASALRLPGKLWVLLALAGVAFAMDLGSWHVGILQTTLANATLFGNSATFIFPIYGFVVARAWPSRTQGVALLLAALGAGLLMGRSYQLDPRHLVGDLLCVLAGVLYAIYFVFMAGVRRTMAPWPALALSSLAALVPLLVIALAMGERVVPGDWWPLIGLALVSQVLGQGCMIYALGKLSPLIIGLALLIQPMVAATIGWVVYGEALGGPDLFGAAMVAAALVLVRRSPQVEKTAAARTGHEER</sequence>
<dbReference type="Pfam" id="PF00892">
    <property type="entry name" value="EamA"/>
    <property type="match status" value="1"/>
</dbReference>
<keyword evidence="5" id="KW-1185">Reference proteome</keyword>
<reference evidence="5" key="1">
    <citation type="submission" date="2016-10" db="EMBL/GenBank/DDBJ databases">
        <authorList>
            <person name="Varghese N."/>
            <person name="Submissions S."/>
        </authorList>
    </citation>
    <scope>NUCLEOTIDE SEQUENCE [LARGE SCALE GENOMIC DNA]</scope>
    <source>
        <strain evidence="5">JS21-1</strain>
    </source>
</reference>
<feature type="transmembrane region" description="Helical" evidence="2">
    <location>
        <begin position="266"/>
        <end position="285"/>
    </location>
</feature>
<feature type="transmembrane region" description="Helical" evidence="2">
    <location>
        <begin position="292"/>
        <end position="312"/>
    </location>
</feature>
<keyword evidence="2" id="KW-0472">Membrane</keyword>
<feature type="transmembrane region" description="Helical" evidence="2">
    <location>
        <begin position="152"/>
        <end position="172"/>
    </location>
</feature>
<dbReference type="EMBL" id="FNZZ01000004">
    <property type="protein sequence ID" value="SEL67995.1"/>
    <property type="molecule type" value="Genomic_DNA"/>
</dbReference>
<organism evidence="4 5">
    <name type="scientific">Sphingomonas palmae</name>
    <dbReference type="NCBI Taxonomy" id="1855283"/>
    <lineage>
        <taxon>Bacteria</taxon>
        <taxon>Pseudomonadati</taxon>
        <taxon>Pseudomonadota</taxon>
        <taxon>Alphaproteobacteria</taxon>
        <taxon>Sphingomonadales</taxon>
        <taxon>Sphingomonadaceae</taxon>
        <taxon>Sphingomonas</taxon>
    </lineage>
</organism>
<feature type="transmembrane region" description="Helical" evidence="2">
    <location>
        <begin position="234"/>
        <end position="254"/>
    </location>
</feature>
<feature type="transmembrane region" description="Helical" evidence="2">
    <location>
        <begin position="89"/>
        <end position="108"/>
    </location>
</feature>
<dbReference type="PANTHER" id="PTHR22911">
    <property type="entry name" value="ACYL-MALONYL CONDENSING ENZYME-RELATED"/>
    <property type="match status" value="1"/>
</dbReference>
<dbReference type="SUPFAM" id="SSF103481">
    <property type="entry name" value="Multidrug resistance efflux transporter EmrE"/>
    <property type="match status" value="2"/>
</dbReference>
<evidence type="ECO:0000256" key="2">
    <source>
        <dbReference type="SAM" id="Phobius"/>
    </source>
</evidence>